<evidence type="ECO:0000313" key="2">
    <source>
        <dbReference type="EMBL" id="CCB89928.1"/>
    </source>
</evidence>
<dbReference type="GO" id="GO:0004252">
    <property type="term" value="F:serine-type endopeptidase activity"/>
    <property type="evidence" value="ECO:0007669"/>
    <property type="project" value="InterPro"/>
</dbReference>
<evidence type="ECO:0000259" key="1">
    <source>
        <dbReference type="Pfam" id="PF12122"/>
    </source>
</evidence>
<sequence length="202" mass="23438">MRLLGRVKGEKEAFTFHAFLQKEGIGGSFEPAEAEDTFNIWIMNEDEVEQARHWFEEFKKNPEDSRFDVKVHPIDREGIAKGSDTKPKGIAVPRLQRPRPAHAPMTRIIILICALLYFWNGYQLAGLAKEKSGARFFNLTPLFINLCYDVPATFPLLVKYFQEHPLENPKGLENLEKNDPEYKMIEETPNWGRILQHHFRVA</sequence>
<dbReference type="HOGENOM" id="CLU_1353864_0_0_0"/>
<dbReference type="RefSeq" id="WP_013944394.1">
    <property type="nucleotide sequence ID" value="NC_015713.1"/>
</dbReference>
<feature type="domain" description="Peptidase S54 GlpG peptidase N-terminal" evidence="1">
    <location>
        <begin position="1"/>
        <end position="68"/>
    </location>
</feature>
<name>F8L5N9_SIMNZ</name>
<keyword evidence="2" id="KW-0378">Hydrolase</keyword>
<reference evidence="2 3" key="2">
    <citation type="journal article" date="2011" name="Mol. Biol. Evol.">
        <title>Unity in variety--the pan-genome of the Chlamydiae.</title>
        <authorList>
            <person name="Collingro A."/>
            <person name="Tischler P."/>
            <person name="Weinmaier T."/>
            <person name="Penz T."/>
            <person name="Heinz E."/>
            <person name="Brunham R.C."/>
            <person name="Read T.D."/>
            <person name="Bavoil P.M."/>
            <person name="Sachse K."/>
            <person name="Kahane S."/>
            <person name="Friedman M.G."/>
            <person name="Rattei T."/>
            <person name="Myers G.S."/>
            <person name="Horn M."/>
        </authorList>
    </citation>
    <scope>NUCLEOTIDE SEQUENCE [LARGE SCALE GENOMIC DNA]</scope>
    <source>
        <strain evidence="3">ATCC VR-1471 / Z</strain>
    </source>
</reference>
<dbReference type="AlphaFoldDB" id="F8L5N9"/>
<dbReference type="Pfam" id="PF12122">
    <property type="entry name" value="Rhomboid_N"/>
    <property type="match status" value="1"/>
</dbReference>
<protein>
    <submittedName>
        <fullName evidence="2">Rhomboid family protein</fullName>
        <ecNumber evidence="2">3.4.21.105</ecNumber>
    </submittedName>
</protein>
<gene>
    <name evidence="2" type="primary">glpG-B</name>
    <name evidence="2" type="ordered locus">SNE_A20510</name>
</gene>
<dbReference type="STRING" id="331113.SNE_A20510"/>
<evidence type="ECO:0000313" key="3">
    <source>
        <dbReference type="Proteomes" id="UP000000496"/>
    </source>
</evidence>
<accession>F8L5N9</accession>
<dbReference type="Proteomes" id="UP000000496">
    <property type="component" value="Chromosome gsn.131"/>
</dbReference>
<dbReference type="InterPro" id="IPR022732">
    <property type="entry name" value="Peptidase_S54_GlpG_N"/>
</dbReference>
<dbReference type="EMBL" id="FR872582">
    <property type="protein sequence ID" value="CCB89928.1"/>
    <property type="molecule type" value="Genomic_DNA"/>
</dbReference>
<proteinExistence type="predicted"/>
<keyword evidence="3" id="KW-1185">Reference proteome</keyword>
<organism evidence="2 3">
    <name type="scientific">Simkania negevensis (strain ATCC VR-1471 / DSM 27360 / Z)</name>
    <dbReference type="NCBI Taxonomy" id="331113"/>
    <lineage>
        <taxon>Bacteria</taxon>
        <taxon>Pseudomonadati</taxon>
        <taxon>Chlamydiota</taxon>
        <taxon>Chlamydiia</taxon>
        <taxon>Parachlamydiales</taxon>
        <taxon>Simkaniaceae</taxon>
        <taxon>Simkania</taxon>
    </lineage>
</organism>
<dbReference type="InterPro" id="IPR038236">
    <property type="entry name" value="GlpG_N_sf"/>
</dbReference>
<dbReference type="Gene3D" id="3.30.70.2350">
    <property type="match status" value="1"/>
</dbReference>
<dbReference type="eggNOG" id="COG0705">
    <property type="taxonomic scope" value="Bacteria"/>
</dbReference>
<dbReference type="GO" id="GO:0016020">
    <property type="term" value="C:membrane"/>
    <property type="evidence" value="ECO:0007669"/>
    <property type="project" value="InterPro"/>
</dbReference>
<dbReference type="EC" id="3.4.21.105" evidence="2"/>
<reference key="1">
    <citation type="journal article" date="2011" name="Mol. Biol. Evol.">
        <title>Unity in variety -- the pan-genome of the Chlamydiae.</title>
        <authorList>
            <person name="Collingro A."/>
            <person name="Tischler P."/>
            <person name="Weinmaier T."/>
            <person name="Penz T."/>
            <person name="Heinz E."/>
            <person name="Brunham R.C."/>
            <person name="Read T.D."/>
            <person name="Bavoil P.M."/>
            <person name="Sachse K."/>
            <person name="Kahane S."/>
            <person name="Friedman M.G."/>
            <person name="Rattei T."/>
            <person name="Myers G.S.A."/>
            <person name="Horn M."/>
        </authorList>
    </citation>
    <scope>NUCLEOTIDE SEQUENCE</scope>
    <source>
        <strain>Z</strain>
    </source>
</reference>
<dbReference type="KEGG" id="sng:SNE_A20510"/>